<evidence type="ECO:0000256" key="7">
    <source>
        <dbReference type="ARBA" id="ARBA00022824"/>
    </source>
</evidence>
<accession>A0A642UT19</accession>
<gene>
    <name evidence="11" type="primary">ALG14</name>
    <name evidence="12" type="ORF">DIURU_002126</name>
</gene>
<comment type="similarity">
    <text evidence="3 11">Belongs to the ALG14 family.</text>
</comment>
<dbReference type="GO" id="GO:0004577">
    <property type="term" value="F:N-acetylglucosaminyldiphosphodolichol N-acetylglucosaminyltransferase activity"/>
    <property type="evidence" value="ECO:0007669"/>
    <property type="project" value="TreeGrafter"/>
</dbReference>
<keyword evidence="6 11" id="KW-0812">Transmembrane</keyword>
<comment type="caution">
    <text evidence="12">The sequence shown here is derived from an EMBL/GenBank/DDBJ whole genome shotgun (WGS) entry which is preliminary data.</text>
</comment>
<evidence type="ECO:0000256" key="8">
    <source>
        <dbReference type="ARBA" id="ARBA00022989"/>
    </source>
</evidence>
<keyword evidence="13" id="KW-1185">Reference proteome</keyword>
<comment type="function">
    <text evidence="11">Involved in protein N-glycosylation. Essential for the second step of the dolichol-linked oligosaccharide pathway. Anchors the catalytic subunit ALG13 to the ER.</text>
</comment>
<organism evidence="12 13">
    <name type="scientific">Diutina rugosa</name>
    <name type="common">Yeast</name>
    <name type="synonym">Candida rugosa</name>
    <dbReference type="NCBI Taxonomy" id="5481"/>
    <lineage>
        <taxon>Eukaryota</taxon>
        <taxon>Fungi</taxon>
        <taxon>Dikarya</taxon>
        <taxon>Ascomycota</taxon>
        <taxon>Saccharomycotina</taxon>
        <taxon>Pichiomycetes</taxon>
        <taxon>Debaryomycetaceae</taxon>
        <taxon>Diutina</taxon>
    </lineage>
</organism>
<evidence type="ECO:0000256" key="10">
    <source>
        <dbReference type="ARBA" id="ARBA00032062"/>
    </source>
</evidence>
<dbReference type="OrthoDB" id="17098at2759"/>
<evidence type="ECO:0000313" key="12">
    <source>
        <dbReference type="EMBL" id="KAA8903904.1"/>
    </source>
</evidence>
<evidence type="ECO:0000256" key="6">
    <source>
        <dbReference type="ARBA" id="ARBA00022692"/>
    </source>
</evidence>
<sequence length="219" mass="24327">MTEHQMIVLSVIVSGLLVLLVRIVYVLPTQRRPRQTVLRLEPTDERLMVFLGSGGHTGEMIRLLNQLPLENVKWRTYVISIGDANSAKRIEELESGRRGQVDYVFVKRARNVGESLMSSVHSTTSSFVSIARQLASLRKLPTVLLLNGPGTCVPIAYVLFACKCAGLCSTRILYVESLARVSKLSMSGLLLRPIADRVLVQWPQLTSKYTGVEYSGILV</sequence>
<comment type="subunit">
    <text evidence="4 11">Heterodimer with ALG13 to form a functional enzyme.</text>
</comment>
<dbReference type="PANTHER" id="PTHR12154:SF4">
    <property type="entry name" value="UDP-N-ACETYLGLUCOSAMINE TRANSFERASE SUBUNIT ALG14 HOMOLOG"/>
    <property type="match status" value="1"/>
</dbReference>
<dbReference type="VEuPathDB" id="FungiDB:DIURU_002126"/>
<feature type="transmembrane region" description="Helical" evidence="11">
    <location>
        <begin position="6"/>
        <end position="25"/>
    </location>
</feature>
<evidence type="ECO:0000256" key="1">
    <source>
        <dbReference type="ARBA" id="ARBA00004389"/>
    </source>
</evidence>
<dbReference type="OMA" id="CRIVFIE"/>
<protein>
    <recommendedName>
        <fullName evidence="5 11">UDP-N-acetylglucosamine transferase subunit ALG14</fullName>
    </recommendedName>
    <alternativeName>
        <fullName evidence="10 11">Asparagine-linked glycosylation protein 14</fullName>
    </alternativeName>
</protein>
<evidence type="ECO:0000313" key="13">
    <source>
        <dbReference type="Proteomes" id="UP000449547"/>
    </source>
</evidence>
<dbReference type="AlphaFoldDB" id="A0A642UT19"/>
<dbReference type="Gene3D" id="3.40.50.2000">
    <property type="entry name" value="Glycogen Phosphorylase B"/>
    <property type="match status" value="1"/>
</dbReference>
<evidence type="ECO:0000256" key="3">
    <source>
        <dbReference type="ARBA" id="ARBA00009731"/>
    </source>
</evidence>
<reference evidence="12 13" key="1">
    <citation type="submission" date="2019-07" db="EMBL/GenBank/DDBJ databases">
        <title>Genome assembly of two rare yeast pathogens: Diutina rugosa and Trichomonascus ciferrii.</title>
        <authorList>
            <person name="Mixao V."/>
            <person name="Saus E."/>
            <person name="Hansen A."/>
            <person name="Lass-Flor C."/>
            <person name="Gabaldon T."/>
        </authorList>
    </citation>
    <scope>NUCLEOTIDE SEQUENCE [LARGE SCALE GENOMIC DNA]</scope>
    <source>
        <strain evidence="12 13">CBS 613</strain>
    </source>
</reference>
<evidence type="ECO:0000256" key="5">
    <source>
        <dbReference type="ARBA" id="ARBA00017467"/>
    </source>
</evidence>
<keyword evidence="8 11" id="KW-1133">Transmembrane helix</keyword>
<name>A0A642UT19_DIURU</name>
<evidence type="ECO:0000256" key="4">
    <source>
        <dbReference type="ARBA" id="ARBA00011335"/>
    </source>
</evidence>
<dbReference type="GO" id="GO:0043541">
    <property type="term" value="C:UDP-N-acetylglucosamine transferase complex"/>
    <property type="evidence" value="ECO:0007669"/>
    <property type="project" value="TreeGrafter"/>
</dbReference>
<dbReference type="GO" id="GO:0031965">
    <property type="term" value="C:nuclear membrane"/>
    <property type="evidence" value="ECO:0007669"/>
    <property type="project" value="UniProtKB-SubCell"/>
</dbReference>
<proteinExistence type="inferred from homology"/>
<dbReference type="Pfam" id="PF08660">
    <property type="entry name" value="Alg14"/>
    <property type="match status" value="1"/>
</dbReference>
<keyword evidence="9 11" id="KW-0472">Membrane</keyword>
<evidence type="ECO:0000256" key="9">
    <source>
        <dbReference type="ARBA" id="ARBA00023136"/>
    </source>
</evidence>
<dbReference type="InterPro" id="IPR013969">
    <property type="entry name" value="Oligosacch_biosynth_Alg14"/>
</dbReference>
<dbReference type="PANTHER" id="PTHR12154">
    <property type="entry name" value="GLYCOSYL TRANSFERASE-RELATED"/>
    <property type="match status" value="1"/>
</dbReference>
<dbReference type="EMBL" id="SWFT01000065">
    <property type="protein sequence ID" value="KAA8903904.1"/>
    <property type="molecule type" value="Genomic_DNA"/>
</dbReference>
<keyword evidence="7 11" id="KW-0256">Endoplasmic reticulum</keyword>
<dbReference type="Proteomes" id="UP000449547">
    <property type="component" value="Unassembled WGS sequence"/>
</dbReference>
<evidence type="ECO:0000256" key="2">
    <source>
        <dbReference type="ARBA" id="ARBA00004590"/>
    </source>
</evidence>
<evidence type="ECO:0000256" key="11">
    <source>
        <dbReference type="RuleBase" id="RU362127"/>
    </source>
</evidence>
<dbReference type="GO" id="GO:0006488">
    <property type="term" value="P:dolichol-linked oligosaccharide biosynthetic process"/>
    <property type="evidence" value="ECO:0007669"/>
    <property type="project" value="InterPro"/>
</dbReference>
<comment type="subcellular location">
    <subcellularLocation>
        <location evidence="1 11">Endoplasmic reticulum membrane</location>
        <topology evidence="1 11">Single-pass membrane protein</topology>
    </subcellularLocation>
    <subcellularLocation>
        <location evidence="2">Nucleus membrane</location>
        <topology evidence="2">Single-pass membrane protein</topology>
    </subcellularLocation>
</comment>